<keyword evidence="1" id="KW-0472">Membrane</keyword>
<dbReference type="RefSeq" id="WP_345330469.1">
    <property type="nucleotide sequence ID" value="NZ_BAABJI010000002.1"/>
</dbReference>
<evidence type="ECO:0000313" key="3">
    <source>
        <dbReference type="Proteomes" id="UP001501436"/>
    </source>
</evidence>
<evidence type="ECO:0000313" key="2">
    <source>
        <dbReference type="EMBL" id="GAA4913091.1"/>
    </source>
</evidence>
<keyword evidence="3" id="KW-1185">Reference proteome</keyword>
<evidence type="ECO:0008006" key="4">
    <source>
        <dbReference type="Google" id="ProtNLM"/>
    </source>
</evidence>
<gene>
    <name evidence="2" type="ORF">GCM10023313_15390</name>
</gene>
<reference evidence="3" key="1">
    <citation type="journal article" date="2019" name="Int. J. Syst. Evol. Microbiol.">
        <title>The Global Catalogue of Microorganisms (GCM) 10K type strain sequencing project: providing services to taxonomists for standard genome sequencing and annotation.</title>
        <authorList>
            <consortium name="The Broad Institute Genomics Platform"/>
            <consortium name="The Broad Institute Genome Sequencing Center for Infectious Disease"/>
            <person name="Wu L."/>
            <person name="Ma J."/>
        </authorList>
    </citation>
    <scope>NUCLEOTIDE SEQUENCE [LARGE SCALE GENOMIC DNA]</scope>
    <source>
        <strain evidence="3">JCM 18283</strain>
    </source>
</reference>
<comment type="caution">
    <text evidence="2">The sequence shown here is derived from an EMBL/GenBank/DDBJ whole genome shotgun (WGS) entry which is preliminary data.</text>
</comment>
<evidence type="ECO:0000256" key="1">
    <source>
        <dbReference type="SAM" id="Phobius"/>
    </source>
</evidence>
<feature type="transmembrane region" description="Helical" evidence="1">
    <location>
        <begin position="20"/>
        <end position="39"/>
    </location>
</feature>
<dbReference type="Proteomes" id="UP001501436">
    <property type="component" value="Unassembled WGS sequence"/>
</dbReference>
<name>A0ABP9FXB7_9SPHI</name>
<dbReference type="EMBL" id="BAABJI010000002">
    <property type="protein sequence ID" value="GAA4913091.1"/>
    <property type="molecule type" value="Genomic_DNA"/>
</dbReference>
<accession>A0ABP9FXB7</accession>
<protein>
    <recommendedName>
        <fullName evidence="4">Cytochrome oxidase complex assembly protein 1</fullName>
    </recommendedName>
</protein>
<organism evidence="2 3">
    <name type="scientific">Mucilaginibacter defluvii</name>
    <dbReference type="NCBI Taxonomy" id="1196019"/>
    <lineage>
        <taxon>Bacteria</taxon>
        <taxon>Pseudomonadati</taxon>
        <taxon>Bacteroidota</taxon>
        <taxon>Sphingobacteriia</taxon>
        <taxon>Sphingobacteriales</taxon>
        <taxon>Sphingobacteriaceae</taxon>
        <taxon>Mucilaginibacter</taxon>
    </lineage>
</organism>
<proteinExistence type="predicted"/>
<keyword evidence="1" id="KW-0812">Transmembrane</keyword>
<sequence>MSNDYHQLKKAKGKTARLGVWVVIGLIILFGLILFRFTLSGSQKQNLFGGLPSKEDVYEAAKIIVKPSLKGDHVSFSDDGFEFGKRSDSVYVIRSYADVTAEDGSQSRQYFNVTIKYNGGLATKANNWELQALQLQ</sequence>
<keyword evidence="1" id="KW-1133">Transmembrane helix</keyword>